<gene>
    <name evidence="4" type="primary">LOC104966051</name>
</gene>
<dbReference type="OrthoDB" id="27934at2759"/>
<dbReference type="Gene3D" id="1.25.40.10">
    <property type="entry name" value="Tetratricopeptide repeat domain"/>
    <property type="match status" value="2"/>
</dbReference>
<organism evidence="3 4">
    <name type="scientific">Notothenia coriiceps</name>
    <name type="common">black rockcod</name>
    <dbReference type="NCBI Taxonomy" id="8208"/>
    <lineage>
        <taxon>Eukaryota</taxon>
        <taxon>Metazoa</taxon>
        <taxon>Chordata</taxon>
        <taxon>Craniata</taxon>
        <taxon>Vertebrata</taxon>
        <taxon>Euteleostomi</taxon>
        <taxon>Actinopterygii</taxon>
        <taxon>Neopterygii</taxon>
        <taxon>Teleostei</taxon>
        <taxon>Neoteleostei</taxon>
        <taxon>Acanthomorphata</taxon>
        <taxon>Eupercaria</taxon>
        <taxon>Perciformes</taxon>
        <taxon>Notothenioidei</taxon>
        <taxon>Nototheniidae</taxon>
        <taxon>Notothenia</taxon>
    </lineage>
</organism>
<evidence type="ECO:0000256" key="1">
    <source>
        <dbReference type="ARBA" id="ARBA00038101"/>
    </source>
</evidence>
<dbReference type="InterPro" id="IPR050767">
    <property type="entry name" value="Sel1_AlgK"/>
</dbReference>
<evidence type="ECO:0000256" key="2">
    <source>
        <dbReference type="SAM" id="MobiDB-lite"/>
    </source>
</evidence>
<reference evidence="4" key="1">
    <citation type="submission" date="2025-08" db="UniProtKB">
        <authorList>
            <consortium name="RefSeq"/>
        </authorList>
    </citation>
    <scope>IDENTIFICATION</scope>
    <source>
        <tissue evidence="4">Muscle</tissue>
    </source>
</reference>
<dbReference type="AlphaFoldDB" id="A0A6I9Q476"/>
<dbReference type="InterPro" id="IPR006597">
    <property type="entry name" value="Sel1-like"/>
</dbReference>
<dbReference type="Proteomes" id="UP000504611">
    <property type="component" value="Unplaced"/>
</dbReference>
<dbReference type="Pfam" id="PF08238">
    <property type="entry name" value="Sel1"/>
    <property type="match status" value="6"/>
</dbReference>
<protein>
    <submittedName>
        <fullName evidence="4">Protein sel-1 homolog 1-like isoform X1</fullName>
    </submittedName>
</protein>
<dbReference type="PANTHER" id="PTHR11102">
    <property type="entry name" value="SEL-1-LIKE PROTEIN"/>
    <property type="match status" value="1"/>
</dbReference>
<dbReference type="GO" id="GO:0036503">
    <property type="term" value="P:ERAD pathway"/>
    <property type="evidence" value="ECO:0007669"/>
    <property type="project" value="TreeGrafter"/>
</dbReference>
<accession>A0A6I9Q476</accession>
<comment type="similarity">
    <text evidence="1">Belongs to the sel-1 family.</text>
</comment>
<name>A0A6I9Q476_9TELE</name>
<dbReference type="SMART" id="SM00671">
    <property type="entry name" value="SEL1"/>
    <property type="match status" value="5"/>
</dbReference>
<dbReference type="InterPro" id="IPR011990">
    <property type="entry name" value="TPR-like_helical_dom_sf"/>
</dbReference>
<keyword evidence="3" id="KW-1185">Reference proteome</keyword>
<feature type="compositionally biased region" description="Pro residues" evidence="2">
    <location>
        <begin position="322"/>
        <end position="342"/>
    </location>
</feature>
<dbReference type="GeneID" id="104966051"/>
<dbReference type="SUPFAM" id="SSF81901">
    <property type="entry name" value="HCP-like"/>
    <property type="match status" value="2"/>
</dbReference>
<dbReference type="GO" id="GO:0005789">
    <property type="term" value="C:endoplasmic reticulum membrane"/>
    <property type="evidence" value="ECO:0007669"/>
    <property type="project" value="TreeGrafter"/>
</dbReference>
<proteinExistence type="inferred from homology"/>
<evidence type="ECO:0000313" key="4">
    <source>
        <dbReference type="RefSeq" id="XP_010793471.1"/>
    </source>
</evidence>
<sequence>MAYLYGRGVPVNYELALKYFQKAAEQGWVDGQLQLGTMYYNGIGVKRDYKQALKFFNLASQAGHILAFYNLAQMHATGTGVMRSCHTAVELFKNVCERGRWSERLMSAYGSFKEGEPDAALVQYLLLAEQGYEVAQSNVAFILDQKGVRIFTENETYPRALLHWTRAAAQGYTVARIKLGDYHFYGYGTDVDYETAVIHYRLASEQQHSAQAMFNLGYMHEKGLGIKQDIHLAKRFYDMAAEASPDAQVPVFMALCKLGLVYTLQYLQDLNVSDLNLKELITEVDLDQLLGPEWDLYLMTVIALLLGTVIAYRQRQHQIIVPPRPPAPAPAPPPPPRPPQEPSQPQAEPQDQGDAPGPAQAEEEEEEEEQQ</sequence>
<dbReference type="FunFam" id="1.25.40.10:FF:000208">
    <property type="entry name" value="Protein sel-1 homolog 1"/>
    <property type="match status" value="1"/>
</dbReference>
<evidence type="ECO:0000313" key="3">
    <source>
        <dbReference type="Proteomes" id="UP000504611"/>
    </source>
</evidence>
<dbReference type="RefSeq" id="XP_010793471.1">
    <property type="nucleotide sequence ID" value="XM_010795169.1"/>
</dbReference>
<dbReference type="PANTHER" id="PTHR11102:SF147">
    <property type="entry name" value="SEL1L ADAPTOR SUBUNIT OF ERAD E3 UBIQUITIN LIGASE"/>
    <property type="match status" value="1"/>
</dbReference>
<feature type="region of interest" description="Disordered" evidence="2">
    <location>
        <begin position="321"/>
        <end position="371"/>
    </location>
</feature>
<feature type="compositionally biased region" description="Acidic residues" evidence="2">
    <location>
        <begin position="361"/>
        <end position="371"/>
    </location>
</feature>
<dbReference type="KEGG" id="ncc:104966051"/>